<feature type="chain" id="PRO_5045842081" description="Lipoprotein" evidence="1">
    <location>
        <begin position="21"/>
        <end position="90"/>
    </location>
</feature>
<feature type="signal peptide" evidence="1">
    <location>
        <begin position="1"/>
        <end position="20"/>
    </location>
</feature>
<reference evidence="3" key="1">
    <citation type="journal article" date="2019" name="Int. J. Syst. Evol. Microbiol.">
        <title>The Global Catalogue of Microorganisms (GCM) 10K type strain sequencing project: providing services to taxonomists for standard genome sequencing and annotation.</title>
        <authorList>
            <consortium name="The Broad Institute Genomics Platform"/>
            <consortium name="The Broad Institute Genome Sequencing Center for Infectious Disease"/>
            <person name="Wu L."/>
            <person name="Ma J."/>
        </authorList>
    </citation>
    <scope>NUCLEOTIDE SEQUENCE [LARGE SCALE GENOMIC DNA]</scope>
    <source>
        <strain evidence="3">VKM B-3159</strain>
    </source>
</reference>
<dbReference type="EMBL" id="JAVCAP010000014">
    <property type="protein sequence ID" value="MDP8567733.1"/>
    <property type="molecule type" value="Genomic_DNA"/>
</dbReference>
<dbReference type="RefSeq" id="WP_306389445.1">
    <property type="nucleotide sequence ID" value="NZ_JAVCAP010000014.1"/>
</dbReference>
<keyword evidence="1" id="KW-0732">Signal</keyword>
<keyword evidence="3" id="KW-1185">Reference proteome</keyword>
<organism evidence="2 3">
    <name type="scientific">Methylophilus aquaticus</name>
    <dbReference type="NCBI Taxonomy" id="1971610"/>
    <lineage>
        <taxon>Bacteria</taxon>
        <taxon>Pseudomonadati</taxon>
        <taxon>Pseudomonadota</taxon>
        <taxon>Betaproteobacteria</taxon>
        <taxon>Nitrosomonadales</taxon>
        <taxon>Methylophilaceae</taxon>
        <taxon>Methylophilus</taxon>
    </lineage>
</organism>
<name>A0ABT9JT28_9PROT</name>
<evidence type="ECO:0008006" key="4">
    <source>
        <dbReference type="Google" id="ProtNLM"/>
    </source>
</evidence>
<evidence type="ECO:0000256" key="1">
    <source>
        <dbReference type="SAM" id="SignalP"/>
    </source>
</evidence>
<proteinExistence type="predicted"/>
<evidence type="ECO:0000313" key="2">
    <source>
        <dbReference type="EMBL" id="MDP8567733.1"/>
    </source>
</evidence>
<protein>
    <recommendedName>
        <fullName evidence="4">Lipoprotein</fullName>
    </recommendedName>
</protein>
<sequence>MKKISCLLPFLLSACAGIQATPYTTHSGNAGYQLTCSEFNTTLEKCKAKASELCGHGFDVDKTLSYRETFADSGDGIYMPARQHLAVICH</sequence>
<accession>A0ABT9JT28</accession>
<dbReference type="PROSITE" id="PS51257">
    <property type="entry name" value="PROKAR_LIPOPROTEIN"/>
    <property type="match status" value="1"/>
</dbReference>
<evidence type="ECO:0000313" key="3">
    <source>
        <dbReference type="Proteomes" id="UP001225906"/>
    </source>
</evidence>
<dbReference type="Proteomes" id="UP001225906">
    <property type="component" value="Unassembled WGS sequence"/>
</dbReference>
<comment type="caution">
    <text evidence="2">The sequence shown here is derived from an EMBL/GenBank/DDBJ whole genome shotgun (WGS) entry which is preliminary data.</text>
</comment>
<gene>
    <name evidence="2" type="ORF">Q9291_07710</name>
</gene>